<feature type="compositionally biased region" description="Low complexity" evidence="1">
    <location>
        <begin position="314"/>
        <end position="325"/>
    </location>
</feature>
<feature type="compositionally biased region" description="Basic and acidic residues" evidence="1">
    <location>
        <begin position="95"/>
        <end position="110"/>
    </location>
</feature>
<feature type="compositionally biased region" description="Low complexity" evidence="1">
    <location>
        <begin position="57"/>
        <end position="67"/>
    </location>
</feature>
<dbReference type="PANTHER" id="PTHR12392">
    <property type="entry name" value="LADININ 1"/>
    <property type="match status" value="1"/>
</dbReference>
<feature type="compositionally biased region" description="Polar residues" evidence="1">
    <location>
        <begin position="185"/>
        <end position="206"/>
    </location>
</feature>
<feature type="compositionally biased region" description="Basic and acidic residues" evidence="1">
    <location>
        <begin position="153"/>
        <end position="162"/>
    </location>
</feature>
<reference evidence="2 3" key="1">
    <citation type="submission" date="2020-04" db="EMBL/GenBank/DDBJ databases">
        <title>Chromosome-level genome assembly of a cyprinid fish Onychostoma macrolepis by integration of Nanopore Sequencing, Bionano and Hi-C technology.</title>
        <authorList>
            <person name="Wang D."/>
        </authorList>
    </citation>
    <scope>NUCLEOTIDE SEQUENCE [LARGE SCALE GENOMIC DNA]</scope>
    <source>
        <strain evidence="2">SWU-2019</strain>
        <tissue evidence="2">Muscle</tissue>
    </source>
</reference>
<evidence type="ECO:0008006" key="4">
    <source>
        <dbReference type="Google" id="ProtNLM"/>
    </source>
</evidence>
<dbReference type="Proteomes" id="UP000579812">
    <property type="component" value="Unassembled WGS sequence"/>
</dbReference>
<feature type="region of interest" description="Disordered" evidence="1">
    <location>
        <begin position="404"/>
        <end position="423"/>
    </location>
</feature>
<dbReference type="InterPro" id="IPR017404">
    <property type="entry name" value="Ladinin_1"/>
</dbReference>
<sequence>MSISRKNWSALSTLARQWTVEDEEEVEREKRRKTREYTADTDESPTEETKPQTSSVSGPADAGDPSGDAGGGLAQLQMDFVDMLRVRDERRRMRHVETLRKNKEEDDGGIKEAGPGAEPHVELLGEQQDEEVFKNIQRCVETFVSAEPPTNSKDSETHEKQENGGTNQDSTSTNSQPPPKASRKFVSSLSMSFDKSPTSPSATSRLVSPLSPKSPPPQSPRAESPHSPTHSGSMSPTPNGDAESHENGSPNNFEPAAKPAFTRQSSRTVSFRMMKKKEDENMPLQRSASVRIAAKTFESNKRSKQEEEQQTPFQRNSRQRLSSRSIQEKMERLAQSSQKWEISKSPVVHQTVCLADEVSRKRELFEKEQEESDRSHVFSKQEFRSFSSGISDRINRWVQKKTFTVSSSSSSSSSSHSPLDLRHVSISSKKSLFERGQDQDDK</sequence>
<comment type="caution">
    <text evidence="2">The sequence shown here is derived from an EMBL/GenBank/DDBJ whole genome shotgun (WGS) entry which is preliminary data.</text>
</comment>
<organism evidence="2 3">
    <name type="scientific">Onychostoma macrolepis</name>
    <dbReference type="NCBI Taxonomy" id="369639"/>
    <lineage>
        <taxon>Eukaryota</taxon>
        <taxon>Metazoa</taxon>
        <taxon>Chordata</taxon>
        <taxon>Craniata</taxon>
        <taxon>Vertebrata</taxon>
        <taxon>Euteleostomi</taxon>
        <taxon>Actinopterygii</taxon>
        <taxon>Neopterygii</taxon>
        <taxon>Teleostei</taxon>
        <taxon>Ostariophysi</taxon>
        <taxon>Cypriniformes</taxon>
        <taxon>Cyprinidae</taxon>
        <taxon>Acrossocheilinae</taxon>
        <taxon>Onychostoma</taxon>
    </lineage>
</organism>
<gene>
    <name evidence="2" type="ORF">G5714_022930</name>
</gene>
<feature type="compositionally biased region" description="Polar residues" evidence="1">
    <location>
        <begin position="163"/>
        <end position="175"/>
    </location>
</feature>
<feature type="region of interest" description="Disordered" evidence="1">
    <location>
        <begin position="143"/>
        <end position="329"/>
    </location>
</feature>
<name>A0A7J6BQC3_9TELE</name>
<feature type="compositionally biased region" description="Low complexity" evidence="1">
    <location>
        <begin position="406"/>
        <end position="417"/>
    </location>
</feature>
<dbReference type="OrthoDB" id="9948606at2759"/>
<dbReference type="PANTHER" id="PTHR12392:SF0">
    <property type="entry name" value="LADININ-1"/>
    <property type="match status" value="1"/>
</dbReference>
<keyword evidence="3" id="KW-1185">Reference proteome</keyword>
<dbReference type="EMBL" id="JAAMOB010000023">
    <property type="protein sequence ID" value="KAF4096961.1"/>
    <property type="molecule type" value="Genomic_DNA"/>
</dbReference>
<feature type="region of interest" description="Disordered" evidence="1">
    <location>
        <begin position="1"/>
        <end position="75"/>
    </location>
</feature>
<accession>A0A7J6BQC3</accession>
<feature type="compositionally biased region" description="Basic and acidic residues" evidence="1">
    <location>
        <begin position="298"/>
        <end position="307"/>
    </location>
</feature>
<feature type="region of interest" description="Disordered" evidence="1">
    <location>
        <begin position="95"/>
        <end position="117"/>
    </location>
</feature>
<feature type="compositionally biased region" description="Polar residues" evidence="1">
    <location>
        <begin position="1"/>
        <end position="16"/>
    </location>
</feature>
<protein>
    <recommendedName>
        <fullName evidence="4">Ladinin-1</fullName>
    </recommendedName>
</protein>
<dbReference type="AlphaFoldDB" id="A0A7J6BQC3"/>
<dbReference type="GO" id="GO:0005198">
    <property type="term" value="F:structural molecule activity"/>
    <property type="evidence" value="ECO:0007669"/>
    <property type="project" value="InterPro"/>
</dbReference>
<evidence type="ECO:0000313" key="3">
    <source>
        <dbReference type="Proteomes" id="UP000579812"/>
    </source>
</evidence>
<evidence type="ECO:0000313" key="2">
    <source>
        <dbReference type="EMBL" id="KAF4096961.1"/>
    </source>
</evidence>
<feature type="compositionally biased region" description="Polar residues" evidence="1">
    <location>
        <begin position="226"/>
        <end position="238"/>
    </location>
</feature>
<evidence type="ECO:0000256" key="1">
    <source>
        <dbReference type="SAM" id="MobiDB-lite"/>
    </source>
</evidence>
<proteinExistence type="predicted"/>